<gene>
    <name evidence="3" type="ORF">SAMN02949497_1955</name>
</gene>
<dbReference type="InterPro" id="IPR002921">
    <property type="entry name" value="Fungal_lipase-type"/>
</dbReference>
<dbReference type="Gene3D" id="3.40.50.1820">
    <property type="entry name" value="alpha/beta hydrolase"/>
    <property type="match status" value="1"/>
</dbReference>
<dbReference type="Proteomes" id="UP000192923">
    <property type="component" value="Unassembled WGS sequence"/>
</dbReference>
<feature type="domain" description="Fungal lipase-type" evidence="2">
    <location>
        <begin position="215"/>
        <end position="315"/>
    </location>
</feature>
<dbReference type="SUPFAM" id="SSF53474">
    <property type="entry name" value="alpha/beta-Hydrolases"/>
    <property type="match status" value="1"/>
</dbReference>
<protein>
    <submittedName>
        <fullName evidence="3">Lipase (Class 3)</fullName>
    </submittedName>
</protein>
<name>A0A1Y6D1B5_9GAMM</name>
<feature type="chain" id="PRO_5012079815" evidence="1">
    <location>
        <begin position="29"/>
        <end position="482"/>
    </location>
</feature>
<dbReference type="InterPro" id="IPR029058">
    <property type="entry name" value="AB_hydrolase_fold"/>
</dbReference>
<dbReference type="GO" id="GO:0006629">
    <property type="term" value="P:lipid metabolic process"/>
    <property type="evidence" value="ECO:0007669"/>
    <property type="project" value="InterPro"/>
</dbReference>
<dbReference type="RefSeq" id="WP_085212178.1">
    <property type="nucleotide sequence ID" value="NZ_FXAM01000001.1"/>
</dbReference>
<evidence type="ECO:0000313" key="3">
    <source>
        <dbReference type="EMBL" id="SMF94633.1"/>
    </source>
</evidence>
<dbReference type="EMBL" id="FXAM01000001">
    <property type="protein sequence ID" value="SMF94633.1"/>
    <property type="molecule type" value="Genomic_DNA"/>
</dbReference>
<accession>A0A1Y6D1B5</accession>
<dbReference type="OrthoDB" id="5522031at2"/>
<sequence length="482" mass="52380">MKKANAVANKVVIILLACLASISNAESAAPECLNTMAPPKNSFDLTQTAYLFNFIANADASIRGNPQNLADFVFAAVTNGNENRPYVFVDKTGNASFKSVAPGLIKTLGPRLAGGDWELVWGPGVYELSDSNGESDNAAFVVHSASQDAYILAIAGTNPSANLDWLLEDFKVGPDYLVKWPLSFDYPPTTIPRDQVVNSDQMISTGTAKGVYYLLTSLVQSRYAPSVRLTLQAFLSRLSQSSSGNTKLIVTGHSLGGALSPTVANWAQDTLTAIDSRWAGHVFAMPTAGPTPGNAAYARSWNVKFQPCTVPVNDGNIVKSLNSLVYSQWDIVPHAWDRIFKPLATQEENYYLWDPHPIGKRYGINTQLGELSLPSNKTSKAFGAAVVAAQRLGDEAGMTSQRSKIEIKDNNARPPYAAWPVLTLDTGNFNQVVPYYMPDSPIQDLGTFFDAIGNIHTWGYTSAFGIQIQDIQDIFPLTQRIK</sequence>
<evidence type="ECO:0000313" key="4">
    <source>
        <dbReference type="Proteomes" id="UP000192923"/>
    </source>
</evidence>
<feature type="signal peptide" evidence="1">
    <location>
        <begin position="1"/>
        <end position="28"/>
    </location>
</feature>
<evidence type="ECO:0000256" key="1">
    <source>
        <dbReference type="SAM" id="SignalP"/>
    </source>
</evidence>
<dbReference type="AlphaFoldDB" id="A0A1Y6D1B5"/>
<proteinExistence type="predicted"/>
<organism evidence="3 4">
    <name type="scientific">Methylomagnum ishizawai</name>
    <dbReference type="NCBI Taxonomy" id="1760988"/>
    <lineage>
        <taxon>Bacteria</taxon>
        <taxon>Pseudomonadati</taxon>
        <taxon>Pseudomonadota</taxon>
        <taxon>Gammaproteobacteria</taxon>
        <taxon>Methylococcales</taxon>
        <taxon>Methylococcaceae</taxon>
        <taxon>Methylomagnum</taxon>
    </lineage>
</organism>
<reference evidence="3 4" key="1">
    <citation type="submission" date="2016-12" db="EMBL/GenBank/DDBJ databases">
        <authorList>
            <person name="Song W.-J."/>
            <person name="Kurnit D.M."/>
        </authorList>
    </citation>
    <scope>NUCLEOTIDE SEQUENCE [LARGE SCALE GENOMIC DNA]</scope>
    <source>
        <strain evidence="3 4">175</strain>
    </source>
</reference>
<keyword evidence="1" id="KW-0732">Signal</keyword>
<keyword evidence="4" id="KW-1185">Reference proteome</keyword>
<evidence type="ECO:0000259" key="2">
    <source>
        <dbReference type="Pfam" id="PF01764"/>
    </source>
</evidence>
<dbReference type="Pfam" id="PF01764">
    <property type="entry name" value="Lipase_3"/>
    <property type="match status" value="1"/>
</dbReference>